<dbReference type="InterPro" id="IPR013078">
    <property type="entry name" value="His_Pase_superF_clade-1"/>
</dbReference>
<dbReference type="InterPro" id="IPR051021">
    <property type="entry name" value="Mito_Ser/Thr_phosphatase"/>
</dbReference>
<dbReference type="Pfam" id="PF00300">
    <property type="entry name" value="His_Phos_1"/>
    <property type="match status" value="1"/>
</dbReference>
<proteinExistence type="predicted"/>
<name>A0A927C1U3_9GAMM</name>
<dbReference type="AlphaFoldDB" id="A0A927C1U3"/>
<dbReference type="Gene3D" id="3.40.50.1240">
    <property type="entry name" value="Phosphoglycerate mutase-like"/>
    <property type="match status" value="1"/>
</dbReference>
<keyword evidence="1" id="KW-0378">Hydrolase</keyword>
<evidence type="ECO:0000313" key="2">
    <source>
        <dbReference type="EMBL" id="MBD2859179.1"/>
    </source>
</evidence>
<dbReference type="GO" id="GO:0101006">
    <property type="term" value="F:protein histidine phosphatase activity"/>
    <property type="evidence" value="ECO:0007669"/>
    <property type="project" value="InterPro"/>
</dbReference>
<dbReference type="EMBL" id="JACXLD010000004">
    <property type="protein sequence ID" value="MBD2859179.1"/>
    <property type="molecule type" value="Genomic_DNA"/>
</dbReference>
<protein>
    <submittedName>
        <fullName evidence="2">Phosphohistidine phosphatase SixA</fullName>
    </submittedName>
</protein>
<evidence type="ECO:0000256" key="1">
    <source>
        <dbReference type="ARBA" id="ARBA00022801"/>
    </source>
</evidence>
<dbReference type="GO" id="GO:0005737">
    <property type="term" value="C:cytoplasm"/>
    <property type="evidence" value="ECO:0007669"/>
    <property type="project" value="InterPro"/>
</dbReference>
<organism evidence="2 3">
    <name type="scientific">Spongiibacter pelagi</name>
    <dbReference type="NCBI Taxonomy" id="2760804"/>
    <lineage>
        <taxon>Bacteria</taxon>
        <taxon>Pseudomonadati</taxon>
        <taxon>Pseudomonadota</taxon>
        <taxon>Gammaproteobacteria</taxon>
        <taxon>Cellvibrionales</taxon>
        <taxon>Spongiibacteraceae</taxon>
        <taxon>Spongiibacter</taxon>
    </lineage>
</organism>
<accession>A0A927C1U3</accession>
<dbReference type="SUPFAM" id="SSF53254">
    <property type="entry name" value="Phosphoglycerate mutase-like"/>
    <property type="match status" value="1"/>
</dbReference>
<keyword evidence="3" id="KW-1185">Reference proteome</keyword>
<dbReference type="Proteomes" id="UP000610558">
    <property type="component" value="Unassembled WGS sequence"/>
</dbReference>
<dbReference type="CDD" id="cd07067">
    <property type="entry name" value="HP_PGM_like"/>
    <property type="match status" value="1"/>
</dbReference>
<evidence type="ECO:0000313" key="3">
    <source>
        <dbReference type="Proteomes" id="UP000610558"/>
    </source>
</evidence>
<dbReference type="PANTHER" id="PTHR20935">
    <property type="entry name" value="PHOSPHOGLYCERATE MUTASE-RELATED"/>
    <property type="match status" value="1"/>
</dbReference>
<comment type="caution">
    <text evidence="2">The sequence shown here is derived from an EMBL/GenBank/DDBJ whole genome shotgun (WGS) entry which is preliminary data.</text>
</comment>
<reference evidence="2" key="1">
    <citation type="submission" date="2020-09" db="EMBL/GenBank/DDBJ databases">
        <authorList>
            <person name="Yoon J.-W."/>
        </authorList>
    </citation>
    <scope>NUCLEOTIDE SEQUENCE</scope>
    <source>
        <strain evidence="2">KMU-158</strain>
    </source>
</reference>
<dbReference type="NCBIfam" id="TIGR00249">
    <property type="entry name" value="sixA"/>
    <property type="match status" value="1"/>
</dbReference>
<dbReference type="SMART" id="SM00855">
    <property type="entry name" value="PGAM"/>
    <property type="match status" value="1"/>
</dbReference>
<sequence>MQILLMRHGSAAWDAPTDELRPLTERGELEVASAGEYLKRMGWIPDAICRSPFLRARQTADILNQPWRLAIEESVALTPEASLAQLETLLGNYASFERVLLVGHNPLFSNAFNYLCGDANTRWGLQPASQALFVIDIIGQACGTALSLRHFPSYESNAL</sequence>
<dbReference type="InterPro" id="IPR004449">
    <property type="entry name" value="SixA"/>
</dbReference>
<dbReference type="InterPro" id="IPR029033">
    <property type="entry name" value="His_PPase_superfam"/>
</dbReference>
<gene>
    <name evidence="2" type="primary">sixA</name>
    <name evidence="2" type="ORF">IB286_09175</name>
</gene>